<accession>A0A1X1WP81</accession>
<evidence type="ECO:0000313" key="1">
    <source>
        <dbReference type="EMBL" id="ORV88348.1"/>
    </source>
</evidence>
<proteinExistence type="predicted"/>
<gene>
    <name evidence="1" type="ORF">AWC12_14180</name>
</gene>
<sequence>MTIIGITVGSTEKPSVVGAYVKAVMFAGGTPLLLPTIVEGDDTVAEAISRVDALLLSGGGDIHPEEYGERVRVTLDAVDRHRDHVERCAVRAAMSNGQRILGVCRGAQMLAVATGGTLIQDLAVEGFFGHMDHRHDRGYATLRHGIKAEVGSRAETSLDGSTEINSHHHQAIRHTGDVLHATAWATDGVIEAVEGPNLLGLQWHPETLFTNDNRHHEPFRWLVQGE</sequence>
<organism evidence="1 2">
    <name type="scientific">Mycolicibacterium iranicum</name>
    <name type="common">Mycobacterium iranicum</name>
    <dbReference type="NCBI Taxonomy" id="912594"/>
    <lineage>
        <taxon>Bacteria</taxon>
        <taxon>Bacillati</taxon>
        <taxon>Actinomycetota</taxon>
        <taxon>Actinomycetes</taxon>
        <taxon>Mycobacteriales</taxon>
        <taxon>Mycobacteriaceae</taxon>
        <taxon>Mycolicibacterium</taxon>
    </lineage>
</organism>
<dbReference type="RefSeq" id="WP_085174883.1">
    <property type="nucleotide sequence ID" value="NZ_LQPC01000029.1"/>
</dbReference>
<dbReference type="EMBL" id="LQPC01000029">
    <property type="protein sequence ID" value="ORV88348.1"/>
    <property type="molecule type" value="Genomic_DNA"/>
</dbReference>
<dbReference type="InterPro" id="IPR044668">
    <property type="entry name" value="PuuD-like"/>
</dbReference>
<dbReference type="CDD" id="cd01745">
    <property type="entry name" value="GATase1_2"/>
    <property type="match status" value="1"/>
</dbReference>
<dbReference type="SUPFAM" id="SSF52317">
    <property type="entry name" value="Class I glutamine amidotransferase-like"/>
    <property type="match status" value="1"/>
</dbReference>
<dbReference type="Gene3D" id="3.40.50.880">
    <property type="match status" value="1"/>
</dbReference>
<dbReference type="Proteomes" id="UP000193622">
    <property type="component" value="Unassembled WGS sequence"/>
</dbReference>
<dbReference type="AlphaFoldDB" id="A0A1X1WP81"/>
<dbReference type="InterPro" id="IPR029062">
    <property type="entry name" value="Class_I_gatase-like"/>
</dbReference>
<dbReference type="PROSITE" id="PS51273">
    <property type="entry name" value="GATASE_TYPE_1"/>
    <property type="match status" value="1"/>
</dbReference>
<dbReference type="PANTHER" id="PTHR43235:SF1">
    <property type="entry name" value="GLUTAMINE AMIDOTRANSFERASE PB2B2.05-RELATED"/>
    <property type="match status" value="1"/>
</dbReference>
<dbReference type="InterPro" id="IPR011697">
    <property type="entry name" value="Peptidase_C26"/>
</dbReference>
<dbReference type="Pfam" id="PF07722">
    <property type="entry name" value="Peptidase_C26"/>
    <property type="match status" value="1"/>
</dbReference>
<dbReference type="GO" id="GO:0033969">
    <property type="term" value="F:gamma-glutamyl-gamma-aminobutyrate hydrolase activity"/>
    <property type="evidence" value="ECO:0007669"/>
    <property type="project" value="TreeGrafter"/>
</dbReference>
<dbReference type="GO" id="GO:0006598">
    <property type="term" value="P:polyamine catabolic process"/>
    <property type="evidence" value="ECO:0007669"/>
    <property type="project" value="TreeGrafter"/>
</dbReference>
<protein>
    <submittedName>
        <fullName evidence="1">Uncharacterized protein</fullName>
    </submittedName>
</protein>
<dbReference type="PANTHER" id="PTHR43235">
    <property type="entry name" value="GLUTAMINE AMIDOTRANSFERASE PB2B2.05-RELATED"/>
    <property type="match status" value="1"/>
</dbReference>
<name>A0A1X1WP81_MYCIR</name>
<reference evidence="1 2" key="1">
    <citation type="submission" date="2016-01" db="EMBL/GenBank/DDBJ databases">
        <title>The new phylogeny of the genus Mycobacterium.</title>
        <authorList>
            <person name="Tarcisio F."/>
            <person name="Conor M."/>
            <person name="Antonella G."/>
            <person name="Elisabetta G."/>
            <person name="Giulia F.S."/>
            <person name="Sara T."/>
            <person name="Anna F."/>
            <person name="Clotilde B."/>
            <person name="Roberto B."/>
            <person name="Veronica D.S."/>
            <person name="Fabio R."/>
            <person name="Monica P."/>
            <person name="Olivier J."/>
            <person name="Enrico T."/>
            <person name="Nicola S."/>
        </authorList>
    </citation>
    <scope>NUCLEOTIDE SEQUENCE [LARGE SCALE GENOMIC DNA]</scope>
    <source>
        <strain evidence="1 2">DSM 45541</strain>
    </source>
</reference>
<evidence type="ECO:0000313" key="2">
    <source>
        <dbReference type="Proteomes" id="UP000193622"/>
    </source>
</evidence>
<comment type="caution">
    <text evidence="1">The sequence shown here is derived from an EMBL/GenBank/DDBJ whole genome shotgun (WGS) entry which is preliminary data.</text>
</comment>
<dbReference type="GO" id="GO:0005829">
    <property type="term" value="C:cytosol"/>
    <property type="evidence" value="ECO:0007669"/>
    <property type="project" value="TreeGrafter"/>
</dbReference>